<evidence type="ECO:0000313" key="3">
    <source>
        <dbReference type="Proteomes" id="UP000075515"/>
    </source>
</evidence>
<comment type="caution">
    <text evidence="2">The sequence shown here is derived from an EMBL/GenBank/DDBJ whole genome shotgun (WGS) entry which is preliminary data.</text>
</comment>
<name>A0A150R520_SORCE</name>
<accession>A0A150R520</accession>
<protein>
    <recommendedName>
        <fullName evidence="1">SnoaL-like domain-containing protein</fullName>
    </recommendedName>
</protein>
<proteinExistence type="predicted"/>
<dbReference type="Proteomes" id="UP000075515">
    <property type="component" value="Unassembled WGS sequence"/>
</dbReference>
<dbReference type="Pfam" id="PF12680">
    <property type="entry name" value="SnoaL_2"/>
    <property type="match status" value="1"/>
</dbReference>
<dbReference type="EMBL" id="JEMC01004153">
    <property type="protein sequence ID" value="KYF75347.1"/>
    <property type="molecule type" value="Genomic_DNA"/>
</dbReference>
<evidence type="ECO:0000259" key="1">
    <source>
        <dbReference type="Pfam" id="PF12680"/>
    </source>
</evidence>
<dbReference type="InterPro" id="IPR032710">
    <property type="entry name" value="NTF2-like_dom_sf"/>
</dbReference>
<dbReference type="SUPFAM" id="SSF54427">
    <property type="entry name" value="NTF2-like"/>
    <property type="match status" value="1"/>
</dbReference>
<dbReference type="Gene3D" id="3.10.450.50">
    <property type="match status" value="1"/>
</dbReference>
<dbReference type="AlphaFoldDB" id="A0A150R520"/>
<evidence type="ECO:0000313" key="2">
    <source>
        <dbReference type="EMBL" id="KYF75347.1"/>
    </source>
</evidence>
<gene>
    <name evidence="2" type="ORF">BE18_49220</name>
</gene>
<feature type="domain" description="SnoaL-like" evidence="1">
    <location>
        <begin position="10"/>
        <end position="104"/>
    </location>
</feature>
<sequence>MTEAEVRQFVERYFHTAFNDTEEAFAALFTPEGVLEDPVGTPPLRGRKAIIGFLRAAKPKIERASVQVREIMACGDESAVRWSLDLRTRKGDHVAIEGIGNFAFGEQRQLRLVREFYDVELLRKITA</sequence>
<reference evidence="2 3" key="1">
    <citation type="submission" date="2014-02" db="EMBL/GenBank/DDBJ databases">
        <title>The small core and large imbalanced accessory genome model reveals a collaborative survival strategy of Sorangium cellulosum strains in nature.</title>
        <authorList>
            <person name="Han K."/>
            <person name="Peng R."/>
            <person name="Blom J."/>
            <person name="Li Y.-Z."/>
        </authorList>
    </citation>
    <scope>NUCLEOTIDE SEQUENCE [LARGE SCALE GENOMIC DNA]</scope>
    <source>
        <strain evidence="2 3">So0149</strain>
    </source>
</reference>
<organism evidence="2 3">
    <name type="scientific">Sorangium cellulosum</name>
    <name type="common">Polyangium cellulosum</name>
    <dbReference type="NCBI Taxonomy" id="56"/>
    <lineage>
        <taxon>Bacteria</taxon>
        <taxon>Pseudomonadati</taxon>
        <taxon>Myxococcota</taxon>
        <taxon>Polyangia</taxon>
        <taxon>Polyangiales</taxon>
        <taxon>Polyangiaceae</taxon>
        <taxon>Sorangium</taxon>
    </lineage>
</organism>
<dbReference type="InterPro" id="IPR037401">
    <property type="entry name" value="SnoaL-like"/>
</dbReference>